<accession>A0A816MTA7</accession>
<evidence type="ECO:0000259" key="1">
    <source>
        <dbReference type="Pfam" id="PF13456"/>
    </source>
</evidence>
<proteinExistence type="predicted"/>
<dbReference type="GO" id="GO:0004523">
    <property type="term" value="F:RNA-DNA hybrid ribonuclease activity"/>
    <property type="evidence" value="ECO:0007669"/>
    <property type="project" value="InterPro"/>
</dbReference>
<evidence type="ECO:0000313" key="2">
    <source>
        <dbReference type="EMBL" id="CAF1998841.1"/>
    </source>
</evidence>
<feature type="domain" description="RNase H type-1" evidence="1">
    <location>
        <begin position="10"/>
        <end position="94"/>
    </location>
</feature>
<dbReference type="InterPro" id="IPR002156">
    <property type="entry name" value="RNaseH_domain"/>
</dbReference>
<dbReference type="EMBL" id="HG994371">
    <property type="protein sequence ID" value="CAF1998841.1"/>
    <property type="molecule type" value="Genomic_DNA"/>
</dbReference>
<dbReference type="SUPFAM" id="SSF53098">
    <property type="entry name" value="Ribonuclease H-like"/>
    <property type="match status" value="1"/>
</dbReference>
<dbReference type="InterPro" id="IPR036397">
    <property type="entry name" value="RNaseH_sf"/>
</dbReference>
<dbReference type="InterPro" id="IPR044730">
    <property type="entry name" value="RNase_H-like_dom_plant"/>
</dbReference>
<dbReference type="Pfam" id="PF13456">
    <property type="entry name" value="RVT_3"/>
    <property type="match status" value="1"/>
</dbReference>
<name>A0A816MTA7_BRANA</name>
<reference evidence="2" key="1">
    <citation type="submission" date="2021-01" db="EMBL/GenBank/DDBJ databases">
        <authorList>
            <consortium name="Genoscope - CEA"/>
            <person name="William W."/>
        </authorList>
    </citation>
    <scope>NUCLEOTIDE SEQUENCE</scope>
</reference>
<dbReference type="PANTHER" id="PTHR47074">
    <property type="entry name" value="BNAC02G40300D PROTEIN"/>
    <property type="match status" value="1"/>
</dbReference>
<dbReference type="Gene3D" id="3.30.420.10">
    <property type="entry name" value="Ribonuclease H-like superfamily/Ribonuclease H"/>
    <property type="match status" value="1"/>
</dbReference>
<dbReference type="InterPro" id="IPR052929">
    <property type="entry name" value="RNase_H-like_EbsB-rel"/>
</dbReference>
<dbReference type="InterPro" id="IPR012337">
    <property type="entry name" value="RNaseH-like_sf"/>
</dbReference>
<gene>
    <name evidence="2" type="ORF">DARMORV10_C07P32640.1</name>
</gene>
<dbReference type="AlphaFoldDB" id="A0A816MTA7"/>
<dbReference type="CDD" id="cd06222">
    <property type="entry name" value="RNase_H_like"/>
    <property type="match status" value="1"/>
</dbReference>
<dbReference type="GO" id="GO:0003676">
    <property type="term" value="F:nucleic acid binding"/>
    <property type="evidence" value="ECO:0007669"/>
    <property type="project" value="InterPro"/>
</dbReference>
<dbReference type="Proteomes" id="UP001295469">
    <property type="component" value="Chromosome C07"/>
</dbReference>
<sequence>MGGKRLPRVRFPIEAEAESFRWALSMMVRFNYTNLIFEMDCKELVQALVEKNGRPSFHAYTHDINQMLAKMGDHRVAFRGRQGNAVADIIAKEAFSFENNAHVLFSVMPSWIKAFVEVEKPIV</sequence>
<protein>
    <submittedName>
        <fullName evidence="2">(rape) hypothetical protein</fullName>
    </submittedName>
</protein>
<organism evidence="2">
    <name type="scientific">Brassica napus</name>
    <name type="common">Rape</name>
    <dbReference type="NCBI Taxonomy" id="3708"/>
    <lineage>
        <taxon>Eukaryota</taxon>
        <taxon>Viridiplantae</taxon>
        <taxon>Streptophyta</taxon>
        <taxon>Embryophyta</taxon>
        <taxon>Tracheophyta</taxon>
        <taxon>Spermatophyta</taxon>
        <taxon>Magnoliopsida</taxon>
        <taxon>eudicotyledons</taxon>
        <taxon>Gunneridae</taxon>
        <taxon>Pentapetalae</taxon>
        <taxon>rosids</taxon>
        <taxon>malvids</taxon>
        <taxon>Brassicales</taxon>
        <taxon>Brassicaceae</taxon>
        <taxon>Brassiceae</taxon>
        <taxon>Brassica</taxon>
    </lineage>
</organism>
<dbReference type="PANTHER" id="PTHR47074:SF48">
    <property type="entry name" value="POLYNUCLEOTIDYL TRANSFERASE, RIBONUCLEASE H-LIKE SUPERFAMILY PROTEIN"/>
    <property type="match status" value="1"/>
</dbReference>